<dbReference type="EMBL" id="WOYG01000001">
    <property type="protein sequence ID" value="NLV08743.1"/>
    <property type="molecule type" value="Genomic_DNA"/>
</dbReference>
<dbReference type="AlphaFoldDB" id="A0A847TZJ4"/>
<comment type="caution">
    <text evidence="1">The sequence shown here is derived from an EMBL/GenBank/DDBJ whole genome shotgun (WGS) entry which is preliminary data.</text>
</comment>
<accession>A0A847TZJ4</accession>
<evidence type="ECO:0000313" key="1">
    <source>
        <dbReference type="EMBL" id="NLV08743.1"/>
    </source>
</evidence>
<sequence>MTPAELDAFLHCDVADAGVRSFARRTDRSPGTVGNLLRSAREKLGGAL</sequence>
<protein>
    <submittedName>
        <fullName evidence="1">RNA polymerase subunit sigma-24</fullName>
    </submittedName>
</protein>
<reference evidence="1" key="1">
    <citation type="submission" date="2019-12" db="EMBL/GenBank/DDBJ databases">
        <title>Whole-genome sequence of Halomicrobium mukohataei pws1.</title>
        <authorList>
            <person name="Verma D.K."/>
            <person name="Gopal K."/>
            <person name="Prasad E.S."/>
        </authorList>
    </citation>
    <scope>NUCLEOTIDE SEQUENCE</scope>
    <source>
        <strain evidence="1">Pws1</strain>
    </source>
</reference>
<name>A0A847TZJ4_9EURY</name>
<gene>
    <name evidence="1" type="ORF">GOC74_02165</name>
</gene>
<evidence type="ECO:0000313" key="2">
    <source>
        <dbReference type="Proteomes" id="UP000608662"/>
    </source>
</evidence>
<proteinExistence type="predicted"/>
<organism evidence="1 2">
    <name type="scientific">Halomicrobium mukohataei</name>
    <dbReference type="NCBI Taxonomy" id="57705"/>
    <lineage>
        <taxon>Archaea</taxon>
        <taxon>Methanobacteriati</taxon>
        <taxon>Methanobacteriota</taxon>
        <taxon>Stenosarchaea group</taxon>
        <taxon>Halobacteria</taxon>
        <taxon>Halobacteriales</taxon>
        <taxon>Haloarculaceae</taxon>
        <taxon>Halomicrobium</taxon>
    </lineage>
</organism>
<dbReference type="Proteomes" id="UP000608662">
    <property type="component" value="Unassembled WGS sequence"/>
</dbReference>